<name>A0ABR3DSL4_NEUIN</name>
<accession>A0ABR3DSL4</accession>
<evidence type="ECO:0000313" key="2">
    <source>
        <dbReference type="Proteomes" id="UP001451303"/>
    </source>
</evidence>
<keyword evidence="2" id="KW-1185">Reference proteome</keyword>
<organism evidence="1 2">
    <name type="scientific">Neurospora intermedia</name>
    <dbReference type="NCBI Taxonomy" id="5142"/>
    <lineage>
        <taxon>Eukaryota</taxon>
        <taxon>Fungi</taxon>
        <taxon>Dikarya</taxon>
        <taxon>Ascomycota</taxon>
        <taxon>Pezizomycotina</taxon>
        <taxon>Sordariomycetes</taxon>
        <taxon>Sordariomycetidae</taxon>
        <taxon>Sordariales</taxon>
        <taxon>Sordariaceae</taxon>
        <taxon>Neurospora</taxon>
    </lineage>
</organism>
<dbReference type="Proteomes" id="UP001451303">
    <property type="component" value="Unassembled WGS sequence"/>
</dbReference>
<reference evidence="1 2" key="1">
    <citation type="submission" date="2023-09" db="EMBL/GenBank/DDBJ databases">
        <title>Multi-omics analysis of a traditional fermented food reveals byproduct-associated fungal strains for waste-to-food upcycling.</title>
        <authorList>
            <consortium name="Lawrence Berkeley National Laboratory"/>
            <person name="Rekdal V.M."/>
            <person name="Villalobos-Escobedo J.M."/>
            <person name="Rodriguez-Valeron N."/>
            <person name="Garcia M.O."/>
            <person name="Vasquez D.P."/>
            <person name="Damayanti I."/>
            <person name="Sorensen P.M."/>
            <person name="Baidoo E.E."/>
            <person name="De Carvalho A.C."/>
            <person name="Riley R."/>
            <person name="Lipzen A."/>
            <person name="He G."/>
            <person name="Yan M."/>
            <person name="Haridas S."/>
            <person name="Daum C."/>
            <person name="Yoshinaga Y."/>
            <person name="Ng V."/>
            <person name="Grigoriev I.V."/>
            <person name="Munk R."/>
            <person name="Nuraida L."/>
            <person name="Wijaya C.H."/>
            <person name="Morales P.-C."/>
            <person name="Keasling J.D."/>
        </authorList>
    </citation>
    <scope>NUCLEOTIDE SEQUENCE [LARGE SCALE GENOMIC DNA]</scope>
    <source>
        <strain evidence="1 2">FGSC 2613</strain>
    </source>
</reference>
<comment type="caution">
    <text evidence="1">The sequence shown here is derived from an EMBL/GenBank/DDBJ whole genome shotgun (WGS) entry which is preliminary data.</text>
</comment>
<gene>
    <name evidence="1" type="ORF">QR685DRAFT_55329</name>
</gene>
<protein>
    <submittedName>
        <fullName evidence="1">Uncharacterized protein</fullName>
    </submittedName>
</protein>
<sequence>MYLLRRYTTTLTTPYCRLSHPIPRSIPQSAISSVVPNNCKFSSNPCLTSRRYYTCSVCRPQLMAASGLMVLALYSIVSSQSIFPRAPSVLPPVYHYPMISSRWSSDVYPVRNFFFFGSGALLNTGRTG</sequence>
<evidence type="ECO:0000313" key="1">
    <source>
        <dbReference type="EMBL" id="KAL0475664.1"/>
    </source>
</evidence>
<proteinExistence type="predicted"/>
<dbReference type="EMBL" id="JAVLET010000001">
    <property type="protein sequence ID" value="KAL0475664.1"/>
    <property type="molecule type" value="Genomic_DNA"/>
</dbReference>